<gene>
    <name evidence="3" type="ORF">PFY00_07060</name>
</gene>
<organism evidence="3 4">
    <name type="scientific">Thalassococcus lentus</name>
    <dbReference type="NCBI Taxonomy" id="1210524"/>
    <lineage>
        <taxon>Bacteria</taxon>
        <taxon>Pseudomonadati</taxon>
        <taxon>Pseudomonadota</taxon>
        <taxon>Alphaproteobacteria</taxon>
        <taxon>Rhodobacterales</taxon>
        <taxon>Roseobacteraceae</taxon>
        <taxon>Thalassococcus</taxon>
    </lineage>
</organism>
<accession>A0ABT4XR91</accession>
<evidence type="ECO:0000259" key="2">
    <source>
        <dbReference type="Pfam" id="PF01266"/>
    </source>
</evidence>
<reference evidence="3 4" key="1">
    <citation type="submission" date="2023-01" db="EMBL/GenBank/DDBJ databases">
        <title>Thalassococcus onchidii sp. nov., isolated from a marine invertebrate from the South China Sea.</title>
        <authorList>
            <person name="Xu S."/>
            <person name="Liu Z."/>
            <person name="Xu Y."/>
        </authorList>
    </citation>
    <scope>NUCLEOTIDE SEQUENCE [LARGE SCALE GENOMIC DNA]</scope>
    <source>
        <strain evidence="3 4">KCTC 32084</strain>
    </source>
</reference>
<evidence type="ECO:0000313" key="4">
    <source>
        <dbReference type="Proteomes" id="UP001210720"/>
    </source>
</evidence>
<proteinExistence type="predicted"/>
<dbReference type="PANTHER" id="PTHR13847">
    <property type="entry name" value="SARCOSINE DEHYDROGENASE-RELATED"/>
    <property type="match status" value="1"/>
</dbReference>
<dbReference type="Pfam" id="PF01266">
    <property type="entry name" value="DAO"/>
    <property type="match status" value="1"/>
</dbReference>
<dbReference type="InterPro" id="IPR006076">
    <property type="entry name" value="FAD-dep_OxRdtase"/>
</dbReference>
<keyword evidence="1" id="KW-0560">Oxidoreductase</keyword>
<sequence>MPTKTPHIAIIGAGLQGSLCALALAERGARIALFDAADAPMSRASLWNEGKIHLGYIFANDAPDRTARLMARGSGAFSQVIARYAKVKDLHQNLSAPFVYRVMPDSLLTPAQLKMRYAAIDNEVSAHCQDYLGLGPIAPARIVAEGEGQSLHGAVALFQTQERSIDPNYLARIIRAALRDHPGISLHCSTTIEALLPKAGAAPELRLTDQRIEGPFDHVINASWTDLLRLDADIIPSPQRPWLFRRKVAHFVETDEPLPEIQSTTMVLGPYGDVVSFDGGRRFYLSWYPVGCFAQTNALRPPDDWNTPLAPPKAEMHFENALHELSQRVPGMTKLKHANRQHRSEAGAIFSWGSGTVDQADSELHQRFDVGPMSPTPYYHRVDTGKLTLAPLFAEILADRLIPR</sequence>
<dbReference type="EMBL" id="JAQIOY010000002">
    <property type="protein sequence ID" value="MDA7424476.1"/>
    <property type="molecule type" value="Genomic_DNA"/>
</dbReference>
<evidence type="ECO:0000313" key="3">
    <source>
        <dbReference type="EMBL" id="MDA7424476.1"/>
    </source>
</evidence>
<dbReference type="Gene3D" id="3.50.50.60">
    <property type="entry name" value="FAD/NAD(P)-binding domain"/>
    <property type="match status" value="1"/>
</dbReference>
<dbReference type="Proteomes" id="UP001210720">
    <property type="component" value="Unassembled WGS sequence"/>
</dbReference>
<protein>
    <submittedName>
        <fullName evidence="3">FAD-dependent oxidoreductase</fullName>
    </submittedName>
</protein>
<feature type="domain" description="FAD dependent oxidoreductase" evidence="2">
    <location>
        <begin position="8"/>
        <end position="400"/>
    </location>
</feature>
<comment type="caution">
    <text evidence="3">The sequence shown here is derived from an EMBL/GenBank/DDBJ whole genome shotgun (WGS) entry which is preliminary data.</text>
</comment>
<keyword evidence="4" id="KW-1185">Reference proteome</keyword>
<dbReference type="InterPro" id="IPR036188">
    <property type="entry name" value="FAD/NAD-bd_sf"/>
</dbReference>
<dbReference type="RefSeq" id="WP_271431830.1">
    <property type="nucleotide sequence ID" value="NZ_JAQIOY010000002.1"/>
</dbReference>
<evidence type="ECO:0000256" key="1">
    <source>
        <dbReference type="ARBA" id="ARBA00023002"/>
    </source>
</evidence>
<dbReference type="SUPFAM" id="SSF51905">
    <property type="entry name" value="FAD/NAD(P)-binding domain"/>
    <property type="match status" value="1"/>
</dbReference>
<dbReference type="Gene3D" id="3.30.9.10">
    <property type="entry name" value="D-Amino Acid Oxidase, subunit A, domain 2"/>
    <property type="match status" value="1"/>
</dbReference>
<name>A0ABT4XR91_9RHOB</name>